<dbReference type="SUPFAM" id="SSF46626">
    <property type="entry name" value="Cytochrome c"/>
    <property type="match status" value="2"/>
</dbReference>
<dbReference type="InterPro" id="IPR051459">
    <property type="entry name" value="Cytochrome_c-type_DH"/>
</dbReference>
<dbReference type="InterPro" id="IPR003468">
    <property type="entry name" value="Cyt_c_oxidase_monohaem-su/FixO"/>
</dbReference>
<evidence type="ECO:0000313" key="7">
    <source>
        <dbReference type="Proteomes" id="UP001501207"/>
    </source>
</evidence>
<dbReference type="InterPro" id="IPR036909">
    <property type="entry name" value="Cyt_c-like_dom_sf"/>
</dbReference>
<keyword evidence="3 4" id="KW-0408">Iron</keyword>
<name>A0ABP8FCS4_9BACT</name>
<dbReference type="RefSeq" id="WP_344973851.1">
    <property type="nucleotide sequence ID" value="NZ_BAABFN010000001.1"/>
</dbReference>
<feature type="domain" description="Cytochrome c" evidence="5">
    <location>
        <begin position="48"/>
        <end position="194"/>
    </location>
</feature>
<evidence type="ECO:0000256" key="1">
    <source>
        <dbReference type="ARBA" id="ARBA00022617"/>
    </source>
</evidence>
<keyword evidence="1 4" id="KW-0349">Heme</keyword>
<accession>A0ABP8FCS4</accession>
<evidence type="ECO:0000259" key="5">
    <source>
        <dbReference type="PROSITE" id="PS51007"/>
    </source>
</evidence>
<organism evidence="6 7">
    <name type="scientific">Compostibacter hankyongensis</name>
    <dbReference type="NCBI Taxonomy" id="1007089"/>
    <lineage>
        <taxon>Bacteria</taxon>
        <taxon>Pseudomonadati</taxon>
        <taxon>Bacteroidota</taxon>
        <taxon>Chitinophagia</taxon>
        <taxon>Chitinophagales</taxon>
        <taxon>Chitinophagaceae</taxon>
        <taxon>Compostibacter</taxon>
    </lineage>
</organism>
<evidence type="ECO:0000256" key="2">
    <source>
        <dbReference type="ARBA" id="ARBA00022723"/>
    </source>
</evidence>
<sequence>MEFFDNHKKLFTAAALFFVGLTVLVAIAPAIHNQNSNASLPGAAELSPDAARGKAIFVANGCVACHTQQVRNVDMDKIWGSRPSLAADYADIHRTDFWRNTATLMGTERTGPDLTDVGNRQPSKDWNLVHLFNPRIVVKESVMPAYSWLFTVKKSPDSSDVVVNVPPGYLKGKEGKVVATRDALYLVAYLRSLKQVKLPDGMPPPGFLYKKEAAKTEGKQPAVAGGQQLFTANCQSCHQANGEGLPGAFPPLKGSPVVLGDNLETYVGIIMNGYDARAEYGVMPPVGTNMDFTENEVAALINYERSSWGNNGKQVTPEEIKKIMDFVKLKPADK</sequence>
<dbReference type="EMBL" id="BAABFN010000001">
    <property type="protein sequence ID" value="GAA4300669.1"/>
    <property type="molecule type" value="Genomic_DNA"/>
</dbReference>
<proteinExistence type="predicted"/>
<dbReference type="PANTHER" id="PTHR35008:SF8">
    <property type="entry name" value="ALCOHOL DEHYDROGENASE CYTOCHROME C SUBUNIT"/>
    <property type="match status" value="1"/>
</dbReference>
<dbReference type="Pfam" id="PF00034">
    <property type="entry name" value="Cytochrom_C"/>
    <property type="match status" value="1"/>
</dbReference>
<keyword evidence="7" id="KW-1185">Reference proteome</keyword>
<dbReference type="InterPro" id="IPR009056">
    <property type="entry name" value="Cyt_c-like_dom"/>
</dbReference>
<reference evidence="7" key="1">
    <citation type="journal article" date="2019" name="Int. J. Syst. Evol. Microbiol.">
        <title>The Global Catalogue of Microorganisms (GCM) 10K type strain sequencing project: providing services to taxonomists for standard genome sequencing and annotation.</title>
        <authorList>
            <consortium name="The Broad Institute Genomics Platform"/>
            <consortium name="The Broad Institute Genome Sequencing Center for Infectious Disease"/>
            <person name="Wu L."/>
            <person name="Ma J."/>
        </authorList>
    </citation>
    <scope>NUCLEOTIDE SEQUENCE [LARGE SCALE GENOMIC DNA]</scope>
    <source>
        <strain evidence="7">JCM 17664</strain>
    </source>
</reference>
<comment type="caution">
    <text evidence="6">The sequence shown here is derived from an EMBL/GenBank/DDBJ whole genome shotgun (WGS) entry which is preliminary data.</text>
</comment>
<evidence type="ECO:0000256" key="4">
    <source>
        <dbReference type="PROSITE-ProRule" id="PRU00433"/>
    </source>
</evidence>
<evidence type="ECO:0000313" key="6">
    <source>
        <dbReference type="EMBL" id="GAA4300669.1"/>
    </source>
</evidence>
<keyword evidence="2 4" id="KW-0479">Metal-binding</keyword>
<dbReference type="PANTHER" id="PTHR35008">
    <property type="entry name" value="BLL4482 PROTEIN-RELATED"/>
    <property type="match status" value="1"/>
</dbReference>
<feature type="domain" description="Cytochrome c" evidence="5">
    <location>
        <begin position="221"/>
        <end position="331"/>
    </location>
</feature>
<gene>
    <name evidence="6" type="ORF">GCM10023143_01850</name>
</gene>
<protein>
    <submittedName>
        <fullName evidence="6">Cbb3-type cytochrome c oxidase subunit II</fullName>
    </submittedName>
</protein>
<dbReference type="Proteomes" id="UP001501207">
    <property type="component" value="Unassembled WGS sequence"/>
</dbReference>
<dbReference type="Pfam" id="PF02433">
    <property type="entry name" value="FixO"/>
    <property type="match status" value="1"/>
</dbReference>
<dbReference type="PROSITE" id="PS51007">
    <property type="entry name" value="CYTC"/>
    <property type="match status" value="2"/>
</dbReference>
<dbReference type="Gene3D" id="1.10.760.10">
    <property type="entry name" value="Cytochrome c-like domain"/>
    <property type="match status" value="2"/>
</dbReference>
<evidence type="ECO:0000256" key="3">
    <source>
        <dbReference type="ARBA" id="ARBA00023004"/>
    </source>
</evidence>